<dbReference type="STRING" id="27342.A0A0H2RQ57"/>
<keyword evidence="4" id="KW-0238">DNA-binding</keyword>
<evidence type="ECO:0000256" key="2">
    <source>
        <dbReference type="ARBA" id="ARBA00007163"/>
    </source>
</evidence>
<feature type="domain" description="BZIP" evidence="8">
    <location>
        <begin position="249"/>
        <end position="312"/>
    </location>
</feature>
<name>A0A0H2RQ57_9AGAM</name>
<dbReference type="PANTHER" id="PTHR47416:SF8">
    <property type="entry name" value="BASIC-LEUCINE ZIPPER TRANSCRIPTION FACTOR E-RELATED"/>
    <property type="match status" value="1"/>
</dbReference>
<dbReference type="InterPro" id="IPR004827">
    <property type="entry name" value="bZIP"/>
</dbReference>
<dbReference type="Pfam" id="PF00170">
    <property type="entry name" value="bZIP_1"/>
    <property type="match status" value="1"/>
</dbReference>
<feature type="region of interest" description="Disordered" evidence="7">
    <location>
        <begin position="125"/>
        <end position="258"/>
    </location>
</feature>
<feature type="region of interest" description="Disordered" evidence="7">
    <location>
        <begin position="545"/>
        <end position="638"/>
    </location>
</feature>
<evidence type="ECO:0000256" key="4">
    <source>
        <dbReference type="ARBA" id="ARBA00023125"/>
    </source>
</evidence>
<feature type="compositionally biased region" description="Low complexity" evidence="7">
    <location>
        <begin position="33"/>
        <end position="49"/>
    </location>
</feature>
<sequence length="750" mass="77952">MASSLSSFPASLEDFFNMDMLATGSAANPALVSGGASSSRASSHSPSDSFAQLPPTPPQLQFSSFDSSAAAAFGGLPTIDEDGLFNFNFEDGVDYLKNDPMAALSSSAPYDFLGGFVDGSVGASVTSGSNSGASPTASSSGASATQTPFSGFAIDPHLMGTPGPSSAASVMGDEEEEGEDDEEEEEGLLAPMKVGGKGKGRKGTVQSGGVVKKSSSGNKKDSKRGRDDSQDNDPFPDDWRPSPEEYQKMSSKEKRQLRNKISARNFRVRRKEYIQTLEGDIAERDKLIDAIRGELGSTKSENSALRQEVAALKKAILEGRASPMLPPPAPLSPMSPVATISPLATSISANTQANASNSNQLLKVNTAKDLPTSPRLAAAGSAFWGGQAGGFGTFGGITPVHTTLIPEYGFGMSSFVGKPAAANANDSARANENMNPALNHVSVPIAVAASKVFASGNSGNSSRRSSSPVLSTMPAPATSNTLGADASNEAINAYNQNLLMNQLMGNGHGFDAFSDINPFTLKTLDSYRMQLWGRVAAQQGVQRYPASSTYNGHSSANTSPSSSPSPSGSPNPGLHGLASNLRPHFFTTPTSSRSSLSALLSGKPIGSSSSSHASYPTPPASPVPAQRKAQAQTPAQQQQMQQALLANLASQTLLKKMGHAFWDAFSGSSSTSSPKSWDAEKVRKVLDGSAVLKVVDVEPQVKAKVPAAPAEISLEESMRGMSLGAGPSKEKEPMSFLRCAKGKMSCGKTA</sequence>
<dbReference type="OrthoDB" id="5571888at2759"/>
<feature type="region of interest" description="Disordered" evidence="7">
    <location>
        <begin position="33"/>
        <end position="58"/>
    </location>
</feature>
<comment type="similarity">
    <text evidence="2">Belongs to the bZIP family.</text>
</comment>
<feature type="compositionally biased region" description="Low complexity" evidence="7">
    <location>
        <begin position="551"/>
        <end position="573"/>
    </location>
</feature>
<evidence type="ECO:0000256" key="5">
    <source>
        <dbReference type="ARBA" id="ARBA00023163"/>
    </source>
</evidence>
<evidence type="ECO:0000313" key="10">
    <source>
        <dbReference type="Proteomes" id="UP000053477"/>
    </source>
</evidence>
<keyword evidence="10" id="KW-1185">Reference proteome</keyword>
<dbReference type="InParanoid" id="A0A0H2RQ57"/>
<protein>
    <recommendedName>
        <fullName evidence="8">BZIP domain-containing protein</fullName>
    </recommendedName>
</protein>
<feature type="region of interest" description="Disordered" evidence="7">
    <location>
        <begin position="455"/>
        <end position="483"/>
    </location>
</feature>
<dbReference type="SUPFAM" id="SSF57959">
    <property type="entry name" value="Leucine zipper domain"/>
    <property type="match status" value="1"/>
</dbReference>
<dbReference type="PROSITE" id="PS50217">
    <property type="entry name" value="BZIP"/>
    <property type="match status" value="1"/>
</dbReference>
<dbReference type="Proteomes" id="UP000053477">
    <property type="component" value="Unassembled WGS sequence"/>
</dbReference>
<feature type="compositionally biased region" description="Low complexity" evidence="7">
    <location>
        <begin position="625"/>
        <end position="638"/>
    </location>
</feature>
<feature type="compositionally biased region" description="Basic and acidic residues" evidence="7">
    <location>
        <begin position="218"/>
        <end position="229"/>
    </location>
</feature>
<feature type="compositionally biased region" description="Low complexity" evidence="7">
    <location>
        <begin position="455"/>
        <end position="467"/>
    </location>
</feature>
<evidence type="ECO:0000256" key="6">
    <source>
        <dbReference type="ARBA" id="ARBA00023242"/>
    </source>
</evidence>
<dbReference type="PANTHER" id="PTHR47416">
    <property type="entry name" value="BASIC-LEUCINE ZIPPER TRANSCRIPTION FACTOR F-RELATED"/>
    <property type="match status" value="1"/>
</dbReference>
<dbReference type="SMART" id="SM00338">
    <property type="entry name" value="BRLZ"/>
    <property type="match status" value="1"/>
</dbReference>
<feature type="compositionally biased region" description="Acidic residues" evidence="7">
    <location>
        <begin position="172"/>
        <end position="187"/>
    </location>
</feature>
<dbReference type="EMBL" id="KQ085950">
    <property type="protein sequence ID" value="KLO13989.1"/>
    <property type="molecule type" value="Genomic_DNA"/>
</dbReference>
<reference evidence="9 10" key="1">
    <citation type="submission" date="2015-04" db="EMBL/GenBank/DDBJ databases">
        <title>Complete genome sequence of Schizopora paradoxa KUC8140, a cosmopolitan wood degrader in East Asia.</title>
        <authorList>
            <consortium name="DOE Joint Genome Institute"/>
            <person name="Min B."/>
            <person name="Park H."/>
            <person name="Jang Y."/>
            <person name="Kim J.-J."/>
            <person name="Kim K.H."/>
            <person name="Pangilinan J."/>
            <person name="Lipzen A."/>
            <person name="Riley R."/>
            <person name="Grigoriev I.V."/>
            <person name="Spatafora J.W."/>
            <person name="Choi I.-G."/>
        </authorList>
    </citation>
    <scope>NUCLEOTIDE SEQUENCE [LARGE SCALE GENOMIC DNA]</scope>
    <source>
        <strain evidence="9 10">KUC8140</strain>
    </source>
</reference>
<feature type="compositionally biased region" description="Low complexity" evidence="7">
    <location>
        <begin position="203"/>
        <end position="217"/>
    </location>
</feature>
<proteinExistence type="inferred from homology"/>
<dbReference type="Gene3D" id="1.20.5.170">
    <property type="match status" value="1"/>
</dbReference>
<feature type="compositionally biased region" description="Low complexity" evidence="7">
    <location>
        <begin position="591"/>
        <end position="615"/>
    </location>
</feature>
<gene>
    <name evidence="9" type="ORF">SCHPADRAFT_920819</name>
</gene>
<evidence type="ECO:0000259" key="8">
    <source>
        <dbReference type="PROSITE" id="PS50217"/>
    </source>
</evidence>
<dbReference type="GO" id="GO:0005634">
    <property type="term" value="C:nucleus"/>
    <property type="evidence" value="ECO:0007669"/>
    <property type="project" value="UniProtKB-SubCell"/>
</dbReference>
<evidence type="ECO:0000256" key="1">
    <source>
        <dbReference type="ARBA" id="ARBA00004123"/>
    </source>
</evidence>
<evidence type="ECO:0000313" key="9">
    <source>
        <dbReference type="EMBL" id="KLO13989.1"/>
    </source>
</evidence>
<accession>A0A0H2RQ57</accession>
<dbReference type="CDD" id="cd14810">
    <property type="entry name" value="bZIP_u1"/>
    <property type="match status" value="1"/>
</dbReference>
<dbReference type="GO" id="GO:0003700">
    <property type="term" value="F:DNA-binding transcription factor activity"/>
    <property type="evidence" value="ECO:0007669"/>
    <property type="project" value="InterPro"/>
</dbReference>
<dbReference type="PROSITE" id="PS00036">
    <property type="entry name" value="BZIP_BASIC"/>
    <property type="match status" value="1"/>
</dbReference>
<comment type="subcellular location">
    <subcellularLocation>
        <location evidence="1">Nucleus</location>
    </subcellularLocation>
</comment>
<dbReference type="InterPro" id="IPR046347">
    <property type="entry name" value="bZIP_sf"/>
</dbReference>
<dbReference type="GO" id="GO:0003677">
    <property type="term" value="F:DNA binding"/>
    <property type="evidence" value="ECO:0007669"/>
    <property type="project" value="UniProtKB-KW"/>
</dbReference>
<dbReference type="AlphaFoldDB" id="A0A0H2RQ57"/>
<feature type="compositionally biased region" description="Basic and acidic residues" evidence="7">
    <location>
        <begin position="237"/>
        <end position="256"/>
    </location>
</feature>
<keyword evidence="3" id="KW-0805">Transcription regulation</keyword>
<organism evidence="9 10">
    <name type="scientific">Schizopora paradoxa</name>
    <dbReference type="NCBI Taxonomy" id="27342"/>
    <lineage>
        <taxon>Eukaryota</taxon>
        <taxon>Fungi</taxon>
        <taxon>Dikarya</taxon>
        <taxon>Basidiomycota</taxon>
        <taxon>Agaricomycotina</taxon>
        <taxon>Agaricomycetes</taxon>
        <taxon>Hymenochaetales</taxon>
        <taxon>Schizoporaceae</taxon>
        <taxon>Schizopora</taxon>
    </lineage>
</organism>
<keyword evidence="6" id="KW-0539">Nucleus</keyword>
<evidence type="ECO:0000256" key="7">
    <source>
        <dbReference type="SAM" id="MobiDB-lite"/>
    </source>
</evidence>
<evidence type="ECO:0000256" key="3">
    <source>
        <dbReference type="ARBA" id="ARBA00023015"/>
    </source>
</evidence>
<keyword evidence="5" id="KW-0804">Transcription</keyword>
<feature type="compositionally biased region" description="Low complexity" evidence="7">
    <location>
        <begin position="126"/>
        <end position="145"/>
    </location>
</feature>